<gene>
    <name evidence="3" type="ORF">ACEWY4_016128</name>
</gene>
<dbReference type="SUPFAM" id="SSF47353">
    <property type="entry name" value="Retrovirus capsid dimerization domain-like"/>
    <property type="match status" value="1"/>
</dbReference>
<evidence type="ECO:0000256" key="1">
    <source>
        <dbReference type="SAM" id="MobiDB-lite"/>
    </source>
</evidence>
<dbReference type="PROSITE" id="PS50804">
    <property type="entry name" value="SCAN_BOX"/>
    <property type="match status" value="1"/>
</dbReference>
<dbReference type="Proteomes" id="UP001591681">
    <property type="component" value="Unassembled WGS sequence"/>
</dbReference>
<feature type="domain" description="SCAN box" evidence="2">
    <location>
        <begin position="28"/>
        <end position="104"/>
    </location>
</feature>
<dbReference type="InterPro" id="IPR038269">
    <property type="entry name" value="SCAN_sf"/>
</dbReference>
<keyword evidence="4" id="KW-1185">Reference proteome</keyword>
<reference evidence="3 4" key="1">
    <citation type="submission" date="2024-09" db="EMBL/GenBank/DDBJ databases">
        <title>A chromosome-level genome assembly of Gray's grenadier anchovy, Coilia grayii.</title>
        <authorList>
            <person name="Fu Z."/>
        </authorList>
    </citation>
    <scope>NUCLEOTIDE SEQUENCE [LARGE SCALE GENOMIC DNA]</scope>
    <source>
        <strain evidence="3">G4</strain>
        <tissue evidence="3">Muscle</tissue>
    </source>
</reference>
<accession>A0ABD1JQS8</accession>
<organism evidence="3 4">
    <name type="scientific">Coilia grayii</name>
    <name type="common">Gray's grenadier anchovy</name>
    <dbReference type="NCBI Taxonomy" id="363190"/>
    <lineage>
        <taxon>Eukaryota</taxon>
        <taxon>Metazoa</taxon>
        <taxon>Chordata</taxon>
        <taxon>Craniata</taxon>
        <taxon>Vertebrata</taxon>
        <taxon>Euteleostomi</taxon>
        <taxon>Actinopterygii</taxon>
        <taxon>Neopterygii</taxon>
        <taxon>Teleostei</taxon>
        <taxon>Clupei</taxon>
        <taxon>Clupeiformes</taxon>
        <taxon>Clupeoidei</taxon>
        <taxon>Engraulidae</taxon>
        <taxon>Coilinae</taxon>
        <taxon>Coilia</taxon>
    </lineage>
</organism>
<feature type="region of interest" description="Disordered" evidence="1">
    <location>
        <begin position="120"/>
        <end position="149"/>
    </location>
</feature>
<dbReference type="Gene3D" id="1.10.4020.10">
    <property type="entry name" value="DNA breaking-rejoining enzymes"/>
    <property type="match status" value="1"/>
</dbReference>
<evidence type="ECO:0000313" key="3">
    <source>
        <dbReference type="EMBL" id="KAL2089229.1"/>
    </source>
</evidence>
<sequence length="173" mass="20000">MDQDEALDYDRLKEAILAKYNINKETYQLNFRGAEVKEEESPKELYVRLRDLYHRWVQPQKHTKEEIGEMIIMEQFLCLVSPDLQVWIKERNPVLAAEAASVADIFVAAQRKTQQWTYGQWRAGKESSRLQRQPPPPKGSSAPAKRFSSDREFVGDRVVLPSITLLGPTLLVQ</sequence>
<proteinExistence type="predicted"/>
<dbReference type="SMART" id="SM00431">
    <property type="entry name" value="SCAN"/>
    <property type="match status" value="1"/>
</dbReference>
<dbReference type="Pfam" id="PF02023">
    <property type="entry name" value="SCAN"/>
    <property type="match status" value="1"/>
</dbReference>
<evidence type="ECO:0000259" key="2">
    <source>
        <dbReference type="PROSITE" id="PS50804"/>
    </source>
</evidence>
<dbReference type="AlphaFoldDB" id="A0ABD1JQS8"/>
<comment type="caution">
    <text evidence="3">The sequence shown here is derived from an EMBL/GenBank/DDBJ whole genome shotgun (WGS) entry which is preliminary data.</text>
</comment>
<dbReference type="EMBL" id="JBHFQA010000013">
    <property type="protein sequence ID" value="KAL2089229.1"/>
    <property type="molecule type" value="Genomic_DNA"/>
</dbReference>
<evidence type="ECO:0000313" key="4">
    <source>
        <dbReference type="Proteomes" id="UP001591681"/>
    </source>
</evidence>
<dbReference type="InterPro" id="IPR003309">
    <property type="entry name" value="SCAN_dom"/>
</dbReference>
<dbReference type="PANTHER" id="PTHR46888:SF1">
    <property type="entry name" value="RIBONUCLEASE H"/>
    <property type="match status" value="1"/>
</dbReference>
<protein>
    <recommendedName>
        <fullName evidence="2">SCAN box domain-containing protein</fullName>
    </recommendedName>
</protein>
<dbReference type="PANTHER" id="PTHR46888">
    <property type="entry name" value="ZINC KNUCKLE DOMAINCONTAINING PROTEIN-RELATED"/>
    <property type="match status" value="1"/>
</dbReference>
<name>A0ABD1JQS8_9TELE</name>